<organism evidence="1 2">
    <name type="scientific">Fibrisoma montanum</name>
    <dbReference type="NCBI Taxonomy" id="2305895"/>
    <lineage>
        <taxon>Bacteria</taxon>
        <taxon>Pseudomonadati</taxon>
        <taxon>Bacteroidota</taxon>
        <taxon>Cytophagia</taxon>
        <taxon>Cytophagales</taxon>
        <taxon>Spirosomataceae</taxon>
        <taxon>Fibrisoma</taxon>
    </lineage>
</organism>
<name>A0A418M6R7_9BACT</name>
<evidence type="ECO:0000313" key="2">
    <source>
        <dbReference type="Proteomes" id="UP000283523"/>
    </source>
</evidence>
<proteinExistence type="predicted"/>
<sequence>MRFEEEVTGLTGKKVPAGRAATLAESAADVPDCAVSDCDEQAVINTAETMRRRVAKRLINDLDRNKQMYSFCLSSVSYEQVFSRRLGELTSREFTFVTL</sequence>
<accession>A0A418M6R7</accession>
<dbReference type="AlphaFoldDB" id="A0A418M6R7"/>
<keyword evidence="2" id="KW-1185">Reference proteome</keyword>
<gene>
    <name evidence="1" type="ORF">DYU11_19630</name>
</gene>
<evidence type="ECO:0000313" key="1">
    <source>
        <dbReference type="EMBL" id="RIV21610.1"/>
    </source>
</evidence>
<reference evidence="1 2" key="1">
    <citation type="submission" date="2018-08" db="EMBL/GenBank/DDBJ databases">
        <title>Fibrisoma montanum sp. nov., isolated from Danxia mountain soil.</title>
        <authorList>
            <person name="Huang Y."/>
        </authorList>
    </citation>
    <scope>NUCLEOTIDE SEQUENCE [LARGE SCALE GENOMIC DNA]</scope>
    <source>
        <strain evidence="1 2">HYT19</strain>
    </source>
</reference>
<dbReference type="EMBL" id="QXED01000005">
    <property type="protein sequence ID" value="RIV21610.1"/>
    <property type="molecule type" value="Genomic_DNA"/>
</dbReference>
<protein>
    <submittedName>
        <fullName evidence="1">Uncharacterized protein</fullName>
    </submittedName>
</protein>
<comment type="caution">
    <text evidence="1">The sequence shown here is derived from an EMBL/GenBank/DDBJ whole genome shotgun (WGS) entry which is preliminary data.</text>
</comment>
<dbReference type="Proteomes" id="UP000283523">
    <property type="component" value="Unassembled WGS sequence"/>
</dbReference>